<evidence type="ECO:0000256" key="1">
    <source>
        <dbReference type="ARBA" id="ARBA00004335"/>
    </source>
</evidence>
<evidence type="ECO:0000256" key="3">
    <source>
        <dbReference type="ARBA" id="ARBA00022771"/>
    </source>
</evidence>
<evidence type="ECO:0000256" key="6">
    <source>
        <dbReference type="ARBA" id="ARBA00037262"/>
    </source>
</evidence>
<proteinExistence type="predicted"/>
<feature type="compositionally biased region" description="Polar residues" evidence="10">
    <location>
        <begin position="53"/>
        <end position="69"/>
    </location>
</feature>
<evidence type="ECO:0000256" key="8">
    <source>
        <dbReference type="ARBA" id="ARBA00042384"/>
    </source>
</evidence>
<evidence type="ECO:0000256" key="10">
    <source>
        <dbReference type="SAM" id="MobiDB-lite"/>
    </source>
</evidence>
<dbReference type="EMBL" id="CALNXJ010000083">
    <property type="protein sequence ID" value="CAH3162149.1"/>
    <property type="molecule type" value="Genomic_DNA"/>
</dbReference>
<feature type="domain" description="C3H1-type" evidence="11">
    <location>
        <begin position="1"/>
        <end position="22"/>
    </location>
</feature>
<keyword evidence="13" id="KW-1185">Reference proteome</keyword>
<keyword evidence="3 9" id="KW-0863">Zinc-finger</keyword>
<evidence type="ECO:0000313" key="12">
    <source>
        <dbReference type="EMBL" id="CAH3162149.1"/>
    </source>
</evidence>
<keyword evidence="4 9" id="KW-0862">Zinc</keyword>
<feature type="domain" description="C3H1-type" evidence="11">
    <location>
        <begin position="25"/>
        <end position="52"/>
    </location>
</feature>
<dbReference type="GO" id="GO:0031965">
    <property type="term" value="C:nuclear membrane"/>
    <property type="evidence" value="ECO:0007669"/>
    <property type="project" value="UniProtKB-SubCell"/>
</dbReference>
<dbReference type="InterPro" id="IPR051767">
    <property type="entry name" value="Nucleoporin_NUP42"/>
</dbReference>
<evidence type="ECO:0000256" key="2">
    <source>
        <dbReference type="ARBA" id="ARBA00022723"/>
    </source>
</evidence>
<dbReference type="SMART" id="SM00356">
    <property type="entry name" value="ZnF_C3H1"/>
    <property type="match status" value="2"/>
</dbReference>
<evidence type="ECO:0000313" key="13">
    <source>
        <dbReference type="Proteomes" id="UP001159428"/>
    </source>
</evidence>
<comment type="subcellular location">
    <subcellularLocation>
        <location evidence="1">Nucleus membrane</location>
        <topology evidence="1">Peripheral membrane protein</topology>
        <orientation evidence="1">Cytoplasmic side</orientation>
    </subcellularLocation>
</comment>
<dbReference type="AlphaFoldDB" id="A0AAU9Y0E3"/>
<organism evidence="12 13">
    <name type="scientific">Pocillopora meandrina</name>
    <dbReference type="NCBI Taxonomy" id="46732"/>
    <lineage>
        <taxon>Eukaryota</taxon>
        <taxon>Metazoa</taxon>
        <taxon>Cnidaria</taxon>
        <taxon>Anthozoa</taxon>
        <taxon>Hexacorallia</taxon>
        <taxon>Scleractinia</taxon>
        <taxon>Astrocoeniina</taxon>
        <taxon>Pocilloporidae</taxon>
        <taxon>Pocillopora</taxon>
    </lineage>
</organism>
<comment type="caution">
    <text evidence="12">The sequence shown here is derived from an EMBL/GenBank/DDBJ whole genome shotgun (WGS) entry which is preliminary data.</text>
</comment>
<evidence type="ECO:0000256" key="7">
    <source>
        <dbReference type="ARBA" id="ARBA00039886"/>
    </source>
</evidence>
<accession>A0AAU9Y0E3</accession>
<dbReference type="GO" id="GO:0008270">
    <property type="term" value="F:zinc ion binding"/>
    <property type="evidence" value="ECO:0007669"/>
    <property type="project" value="UniProtKB-KW"/>
</dbReference>
<keyword evidence="5" id="KW-0539">Nucleus</keyword>
<dbReference type="PROSITE" id="PS50103">
    <property type="entry name" value="ZF_C3H1"/>
    <property type="match status" value="2"/>
</dbReference>
<keyword evidence="2 9" id="KW-0479">Metal-binding</keyword>
<feature type="zinc finger region" description="C3H1-type" evidence="9">
    <location>
        <begin position="25"/>
        <end position="52"/>
    </location>
</feature>
<reference evidence="12 13" key="1">
    <citation type="submission" date="2022-05" db="EMBL/GenBank/DDBJ databases">
        <authorList>
            <consortium name="Genoscope - CEA"/>
            <person name="William W."/>
        </authorList>
    </citation>
    <scope>NUCLEOTIDE SEQUENCE [LARGE SCALE GENOMIC DNA]</scope>
</reference>
<dbReference type="Proteomes" id="UP001159428">
    <property type="component" value="Unassembled WGS sequence"/>
</dbReference>
<dbReference type="Gene3D" id="4.10.1000.10">
    <property type="entry name" value="Zinc finger, CCCH-type"/>
    <property type="match status" value="1"/>
</dbReference>
<feature type="zinc finger region" description="C3H1-type" evidence="9">
    <location>
        <begin position="1"/>
        <end position="22"/>
    </location>
</feature>
<dbReference type="PANTHER" id="PTHR46527">
    <property type="entry name" value="NUCLEOPORIN-LIKE PROTEIN 2"/>
    <property type="match status" value="1"/>
</dbReference>
<evidence type="ECO:0000256" key="5">
    <source>
        <dbReference type="ARBA" id="ARBA00023242"/>
    </source>
</evidence>
<evidence type="ECO:0000256" key="9">
    <source>
        <dbReference type="PROSITE-ProRule" id="PRU00723"/>
    </source>
</evidence>
<protein>
    <recommendedName>
        <fullName evidence="7">Nucleoporin NUP42</fullName>
    </recommendedName>
    <alternativeName>
        <fullName evidence="8">Nucleoporin-like protein 2</fullName>
    </alternativeName>
</protein>
<dbReference type="PANTHER" id="PTHR46527:SF1">
    <property type="entry name" value="NUCLEOPORIN NUP42"/>
    <property type="match status" value="1"/>
</dbReference>
<feature type="region of interest" description="Disordered" evidence="10">
    <location>
        <begin position="52"/>
        <end position="78"/>
    </location>
</feature>
<evidence type="ECO:0000259" key="11">
    <source>
        <dbReference type="PROSITE" id="PS50103"/>
    </source>
</evidence>
<dbReference type="Pfam" id="PF18044">
    <property type="entry name" value="zf-CCCH_4"/>
    <property type="match status" value="2"/>
</dbReference>
<feature type="region of interest" description="Disordered" evidence="10">
    <location>
        <begin position="346"/>
        <end position="381"/>
    </location>
</feature>
<comment type="function">
    <text evidence="6">Required for the export of mRNAs containing poly(A) tails from the nucleus into the cytoplasm.</text>
</comment>
<gene>
    <name evidence="12" type="ORF">PMEA_00034153</name>
</gene>
<dbReference type="InterPro" id="IPR000571">
    <property type="entry name" value="Znf_CCCH"/>
</dbReference>
<sequence>MVVCQYFLKGECRFGDSCRNEHTAEKRKTVCQHFLNGNCRFGDKCRNEHPSGRANTGFGQQNSGFSGRSGQWGKSYPSNQNRFEVLSRETQHSKGAEDDMTPSQIQRTIQTEMAIWEKSKQWPLSCFTYTKEEPCLPGLLDFSPEEIRLEAYNAHAEGKADSYQQGLKTLITANQQKRQQLGHMSVSQIQEEIKKQRSHKVAESMEAGSSMLQTQSGIGFNGHSSFGQMSSFTTSGPVFQLTGFPSPAATLNQPSNLFSTSNSTNQVNLFGQSNVPAMTGNVFGNTLSASNQQTGMTSFPLTGHSTTMFSTNLSQSATSNTGFSGVKTESKPGVFGSVSSQTVTGVFPSESQVQKGNGSSSSMRSAPEATSSMEQSTTVPLSCSEEDMQAFRADSFVLGKIPECPPPLELC</sequence>
<name>A0AAU9Y0E3_9CNID</name>
<dbReference type="InterPro" id="IPR041367">
    <property type="entry name" value="Znf-CCCH_4"/>
</dbReference>
<evidence type="ECO:0000256" key="4">
    <source>
        <dbReference type="ARBA" id="ARBA00022833"/>
    </source>
</evidence>